<reference evidence="1" key="1">
    <citation type="journal article" date="2020" name="Stud. Mycol.">
        <title>101 Dothideomycetes genomes: a test case for predicting lifestyles and emergence of pathogens.</title>
        <authorList>
            <person name="Haridas S."/>
            <person name="Albert R."/>
            <person name="Binder M."/>
            <person name="Bloem J."/>
            <person name="Labutti K."/>
            <person name="Salamov A."/>
            <person name="Andreopoulos B."/>
            <person name="Baker S."/>
            <person name="Barry K."/>
            <person name="Bills G."/>
            <person name="Bluhm B."/>
            <person name="Cannon C."/>
            <person name="Castanera R."/>
            <person name="Culley D."/>
            <person name="Daum C."/>
            <person name="Ezra D."/>
            <person name="Gonzalez J."/>
            <person name="Henrissat B."/>
            <person name="Kuo A."/>
            <person name="Liang C."/>
            <person name="Lipzen A."/>
            <person name="Lutzoni F."/>
            <person name="Magnuson J."/>
            <person name="Mondo S."/>
            <person name="Nolan M."/>
            <person name="Ohm R."/>
            <person name="Pangilinan J."/>
            <person name="Park H.-J."/>
            <person name="Ramirez L."/>
            <person name="Alfaro M."/>
            <person name="Sun H."/>
            <person name="Tritt A."/>
            <person name="Yoshinaga Y."/>
            <person name="Zwiers L.-H."/>
            <person name="Turgeon B."/>
            <person name="Goodwin S."/>
            <person name="Spatafora J."/>
            <person name="Crous P."/>
            <person name="Grigoriev I."/>
        </authorList>
    </citation>
    <scope>NUCLEOTIDE SEQUENCE</scope>
    <source>
        <strain evidence="1">ATCC 200398</strain>
    </source>
</reference>
<keyword evidence="2" id="KW-1185">Reference proteome</keyword>
<dbReference type="EMBL" id="MU003528">
    <property type="protein sequence ID" value="KAF2465802.1"/>
    <property type="molecule type" value="Genomic_DNA"/>
</dbReference>
<protein>
    <submittedName>
        <fullName evidence="1">Uncharacterized protein</fullName>
    </submittedName>
</protein>
<evidence type="ECO:0000313" key="1">
    <source>
        <dbReference type="EMBL" id="KAF2465802.1"/>
    </source>
</evidence>
<gene>
    <name evidence="1" type="ORF">BDR25DRAFT_345960</name>
</gene>
<name>A0ACB6QI71_9PLEO</name>
<evidence type="ECO:0000313" key="2">
    <source>
        <dbReference type="Proteomes" id="UP000799755"/>
    </source>
</evidence>
<sequence>MFTQQSVCNLRVMLPQPPWTKSFNWNLHITLDGEERIPFHLLRIEAAKLFWADPNTYYLVESHWLLEGGYPGGTCYDLPFLAHVQNVEVEYQHGSDNRIGPLHDGIRDIRQDVVRNFWNTLKKRFPRVRRAVINQNWESLSDKDYNKPAFPCLKILVESCPLKIDVSAFVLEEASSLPENTTITLPTNKWQRSLYRPTLDGEWRKVAPCFNRKTILMPMKRFHGPVGEFEKLRYLRNRLALQHFALGPLVIEALDRHHFDEGRQEPFLCPESGCNAYFEKAGQWTMHAIETHNVPSIKEKRFDILPNKLRDAFERHESDLERKREEVAGESRRMFNEWNEEGGEKRRDIERGWMDQLENEEAWDTGTEARESELWKFFTMVMNPTWCGQ</sequence>
<proteinExistence type="predicted"/>
<comment type="caution">
    <text evidence="1">The sequence shown here is derived from an EMBL/GenBank/DDBJ whole genome shotgun (WGS) entry which is preliminary data.</text>
</comment>
<dbReference type="Proteomes" id="UP000799755">
    <property type="component" value="Unassembled WGS sequence"/>
</dbReference>
<accession>A0ACB6QI71</accession>
<organism evidence="1 2">
    <name type="scientific">Lindgomyces ingoldianus</name>
    <dbReference type="NCBI Taxonomy" id="673940"/>
    <lineage>
        <taxon>Eukaryota</taxon>
        <taxon>Fungi</taxon>
        <taxon>Dikarya</taxon>
        <taxon>Ascomycota</taxon>
        <taxon>Pezizomycotina</taxon>
        <taxon>Dothideomycetes</taxon>
        <taxon>Pleosporomycetidae</taxon>
        <taxon>Pleosporales</taxon>
        <taxon>Lindgomycetaceae</taxon>
        <taxon>Lindgomyces</taxon>
    </lineage>
</organism>